<keyword evidence="2" id="KW-1185">Reference proteome</keyword>
<organism evidence="1 2">
    <name type="scientific">Aspergillus melleus</name>
    <dbReference type="NCBI Taxonomy" id="138277"/>
    <lineage>
        <taxon>Eukaryota</taxon>
        <taxon>Fungi</taxon>
        <taxon>Dikarya</taxon>
        <taxon>Ascomycota</taxon>
        <taxon>Pezizomycotina</taxon>
        <taxon>Eurotiomycetes</taxon>
        <taxon>Eurotiomycetidae</taxon>
        <taxon>Eurotiales</taxon>
        <taxon>Aspergillaceae</taxon>
        <taxon>Aspergillus</taxon>
        <taxon>Aspergillus subgen. Circumdati</taxon>
    </lineage>
</organism>
<reference evidence="1 2" key="1">
    <citation type="journal article" date="2023" name="ACS Omega">
        <title>Identification of the Neoaspergillic Acid Biosynthesis Gene Cluster by Establishing an In Vitro CRISPR-Ribonucleoprotein Genetic System in Aspergillus melleus.</title>
        <authorList>
            <person name="Yuan B."/>
            <person name="Grau M.F."/>
            <person name="Murata R.M."/>
            <person name="Torok T."/>
            <person name="Venkateswaran K."/>
            <person name="Stajich J.E."/>
            <person name="Wang C.C.C."/>
        </authorList>
    </citation>
    <scope>NUCLEOTIDE SEQUENCE [LARGE SCALE GENOMIC DNA]</scope>
    <source>
        <strain evidence="1 2">IMV 1140</strain>
    </source>
</reference>
<accession>A0ACC3B523</accession>
<protein>
    <submittedName>
        <fullName evidence="1">Uncharacterized protein</fullName>
    </submittedName>
</protein>
<evidence type="ECO:0000313" key="1">
    <source>
        <dbReference type="EMBL" id="KAK1145453.1"/>
    </source>
</evidence>
<dbReference type="Proteomes" id="UP001177260">
    <property type="component" value="Unassembled WGS sequence"/>
</dbReference>
<name>A0ACC3B523_9EURO</name>
<comment type="caution">
    <text evidence="1">The sequence shown here is derived from an EMBL/GenBank/DDBJ whole genome shotgun (WGS) entry which is preliminary data.</text>
</comment>
<gene>
    <name evidence="1" type="ORF">N8T08_004328</name>
</gene>
<proteinExistence type="predicted"/>
<sequence>MGYQVQSPDGLVRNIQESMVELGWPGFFAVLLFVCISTRIITGLQSGKAENEQTRRVRLVPYWFPWIGHGFSFIWNHVSLMGGARDRMAEPVMGIYMGGKKHVTVTSPSLARSVMSSRSASSTALVHHALKAIFGDRGPLRNLDPANAENYHHTIPNTFKREPFLSEASASLVRAIERDSPKLVTFCHSVVDQELWERNSDLEVVDSKGKQACEVSLFALLRNFVGHATTTTLMGQAILEEFPTLLDDVWKLDDWFPIMALGLPRWIVIPGLPAAYAARDRLLGALAEFQQAFNHWDDGVDPGIKFRDLDDVCEPIKQRIRLSKSAGLSPQSSAPGHLALLWAMNGNAPNIVFWHILRLFADPTLLADIRKEIAPYVKASRPTPEETGFPFQEAARISIDADGLFKSCQLLKASYYETLRLDTANLSFREFTSDVTISESEADAKIAGSEQPRSYQVKKGTSVAISHGAIHTDPRYFSNPSQFDPLRFVLADPQTGEKQARLHTINPFGLGSSDCKGRAFAEREVLSMTSAVISLWDIESVNGEDLSLPAHRLSTGVYLPKKDIRVRVSARV</sequence>
<evidence type="ECO:0000313" key="2">
    <source>
        <dbReference type="Proteomes" id="UP001177260"/>
    </source>
</evidence>
<dbReference type="EMBL" id="JAOPJF010000024">
    <property type="protein sequence ID" value="KAK1145453.1"/>
    <property type="molecule type" value="Genomic_DNA"/>
</dbReference>